<protein>
    <submittedName>
        <fullName evidence="1">Uncharacterized protein</fullName>
    </submittedName>
</protein>
<evidence type="ECO:0000313" key="1">
    <source>
        <dbReference type="EMBL" id="CAD8051912.1"/>
    </source>
</evidence>
<evidence type="ECO:0000313" key="2">
    <source>
        <dbReference type="Proteomes" id="UP000692954"/>
    </source>
</evidence>
<comment type="caution">
    <text evidence="1">The sequence shown here is derived from an EMBL/GenBank/DDBJ whole genome shotgun (WGS) entry which is preliminary data.</text>
</comment>
<organism evidence="1 2">
    <name type="scientific">Paramecium sonneborni</name>
    <dbReference type="NCBI Taxonomy" id="65129"/>
    <lineage>
        <taxon>Eukaryota</taxon>
        <taxon>Sar</taxon>
        <taxon>Alveolata</taxon>
        <taxon>Ciliophora</taxon>
        <taxon>Intramacronucleata</taxon>
        <taxon>Oligohymenophorea</taxon>
        <taxon>Peniculida</taxon>
        <taxon>Parameciidae</taxon>
        <taxon>Paramecium</taxon>
    </lineage>
</organism>
<accession>A0A8S1KGE9</accession>
<name>A0A8S1KGE9_9CILI</name>
<dbReference type="AlphaFoldDB" id="A0A8S1KGE9"/>
<reference evidence="1" key="1">
    <citation type="submission" date="2021-01" db="EMBL/GenBank/DDBJ databases">
        <authorList>
            <consortium name="Genoscope - CEA"/>
            <person name="William W."/>
        </authorList>
    </citation>
    <scope>NUCLEOTIDE SEQUENCE</scope>
</reference>
<dbReference type="EMBL" id="CAJJDN010000006">
    <property type="protein sequence ID" value="CAD8051912.1"/>
    <property type="molecule type" value="Genomic_DNA"/>
</dbReference>
<keyword evidence="2" id="KW-1185">Reference proteome</keyword>
<gene>
    <name evidence="1" type="ORF">PSON_ATCC_30995.1.T0060137</name>
</gene>
<sequence length="180" mass="21581">MKLTVVSHEQTEKLFNNYQGIKTIYYTNQDHNETRDFTLVDNILCWLNIQLQSVCQRIKQKITFKDQPIPIKLIDLNSFNNKERSSTFDDNRIMSISPKQKITNQQQRFQQVLQTQRSVFIERSISTNKMNISVDTYDTNQIKLMNQNRFKQQNYFNQHTKPITFTKVPNKTRDSSHHRY</sequence>
<dbReference type="Proteomes" id="UP000692954">
    <property type="component" value="Unassembled WGS sequence"/>
</dbReference>
<proteinExistence type="predicted"/>